<dbReference type="PANTHER" id="PTHR34797">
    <property type="entry name" value="ATG8-INTERACTING PROTEIN 2"/>
    <property type="match status" value="1"/>
</dbReference>
<evidence type="ECO:0000313" key="2">
    <source>
        <dbReference type="EMBL" id="KAF5196425.1"/>
    </source>
</evidence>
<dbReference type="InterPro" id="IPR040304">
    <property type="entry name" value="ATG8-IP-1/2"/>
</dbReference>
<gene>
    <name evidence="2" type="ORF">FRX31_013985</name>
</gene>
<dbReference type="AlphaFoldDB" id="A0A7J6WJ08"/>
<name>A0A7J6WJ08_THATH</name>
<dbReference type="EMBL" id="JABWDY010016012">
    <property type="protein sequence ID" value="KAF5196425.1"/>
    <property type="molecule type" value="Genomic_DNA"/>
</dbReference>
<proteinExistence type="predicted"/>
<protein>
    <submittedName>
        <fullName evidence="2">Uncharacterized protein</fullName>
    </submittedName>
</protein>
<keyword evidence="3" id="KW-1185">Reference proteome</keyword>
<dbReference type="OrthoDB" id="604034at2759"/>
<sequence length="249" mass="27747">MTRRQRKLPVEEMNGRLCHGKKLKDEKICMVYSIFDEKMEDLSAHDTDFGAGKEALQVMNLLEEEQAIYISHEFNSLPDEADISGSVVRDEDLYSPEPNVSSNSNLDSSSASVKSPGSIKGKPTLMGLVILGHRGQKDRLQTQQLKLKVNINDELVKVIMNRKNEADLDSFEIQWNSSGWCMDGDYEPFEGSINFSNEYDIRSCNSNGSNIYYYPIQNPALISSSSSSAFCNSGGYISPSGHFTDDSAD</sequence>
<reference evidence="2 3" key="1">
    <citation type="submission" date="2020-06" db="EMBL/GenBank/DDBJ databases">
        <title>Transcriptomic and genomic resources for Thalictrum thalictroides and T. hernandezii: Facilitating candidate gene discovery in an emerging model plant lineage.</title>
        <authorList>
            <person name="Arias T."/>
            <person name="Riano-Pachon D.M."/>
            <person name="Di Stilio V.S."/>
        </authorList>
    </citation>
    <scope>NUCLEOTIDE SEQUENCE [LARGE SCALE GENOMIC DNA]</scope>
    <source>
        <strain evidence="3">cv. WT478/WT964</strain>
        <tissue evidence="2">Leaves</tissue>
    </source>
</reference>
<evidence type="ECO:0000256" key="1">
    <source>
        <dbReference type="SAM" id="MobiDB-lite"/>
    </source>
</evidence>
<dbReference type="Proteomes" id="UP000554482">
    <property type="component" value="Unassembled WGS sequence"/>
</dbReference>
<feature type="region of interest" description="Disordered" evidence="1">
    <location>
        <begin position="91"/>
        <end position="119"/>
    </location>
</feature>
<accession>A0A7J6WJ08</accession>
<comment type="caution">
    <text evidence="2">The sequence shown here is derived from an EMBL/GenBank/DDBJ whole genome shotgun (WGS) entry which is preliminary data.</text>
</comment>
<feature type="compositionally biased region" description="Low complexity" evidence="1">
    <location>
        <begin position="99"/>
        <end position="115"/>
    </location>
</feature>
<evidence type="ECO:0000313" key="3">
    <source>
        <dbReference type="Proteomes" id="UP000554482"/>
    </source>
</evidence>
<dbReference type="PANTHER" id="PTHR34797:SF1">
    <property type="entry name" value="ATG8-INTERACTING PROTEIN 2"/>
    <property type="match status" value="1"/>
</dbReference>
<organism evidence="2 3">
    <name type="scientific">Thalictrum thalictroides</name>
    <name type="common">Rue-anemone</name>
    <name type="synonym">Anemone thalictroides</name>
    <dbReference type="NCBI Taxonomy" id="46969"/>
    <lineage>
        <taxon>Eukaryota</taxon>
        <taxon>Viridiplantae</taxon>
        <taxon>Streptophyta</taxon>
        <taxon>Embryophyta</taxon>
        <taxon>Tracheophyta</taxon>
        <taxon>Spermatophyta</taxon>
        <taxon>Magnoliopsida</taxon>
        <taxon>Ranunculales</taxon>
        <taxon>Ranunculaceae</taxon>
        <taxon>Thalictroideae</taxon>
        <taxon>Thalictrum</taxon>
    </lineage>
</organism>